<name>A0A9P3GN34_9APHY</name>
<protein>
    <recommendedName>
        <fullName evidence="1">Glycosyl transferase family 25 domain-containing protein</fullName>
    </recommendedName>
</protein>
<dbReference type="AlphaFoldDB" id="A0A9P3GN34"/>
<dbReference type="EMBL" id="BPQB01000080">
    <property type="protein sequence ID" value="GJE98031.1"/>
    <property type="molecule type" value="Genomic_DNA"/>
</dbReference>
<gene>
    <name evidence="2" type="ORF">PsYK624_142530</name>
</gene>
<proteinExistence type="predicted"/>
<dbReference type="Pfam" id="PF01755">
    <property type="entry name" value="Glyco_transf_25"/>
    <property type="match status" value="1"/>
</dbReference>
<evidence type="ECO:0000313" key="2">
    <source>
        <dbReference type="EMBL" id="GJE98031.1"/>
    </source>
</evidence>
<dbReference type="OrthoDB" id="47375at2759"/>
<sequence length="395" mass="43309">MFSTTSLGLGMSAATLELLGDAFSVIQTSLGDGHGNPSDSEPTRVPMPGLQRTMPSKAVSAAVAENTVLPMFSDVFVVSLPSRADRRADMERIRQAVPLFNFSFFDATPADDRRISVIYDTVKQTRETYTTSSSTAPTFLWPEDASALSHSPLGQAGADRWATAALATETAALSTSTQTASYDTHLDPFPRAEPLTCASQNYVSGPPYSLALPPYQLLTRSKLACWHSHVAVLRAIAERDDGTDKVALILEDDIDVERDVEERLQSLWGELPEQWDMLFLGHCWSNESYHAALPHAHTSNKASSLHPSRAPKCTHAYAVTRAGARRLVEHLRYVPFAYSRALDQAYAWLVLSGRVRSYSVVPSLVVQRKVLSSDIDPGESGVGSHWRESLREGVF</sequence>
<evidence type="ECO:0000313" key="3">
    <source>
        <dbReference type="Proteomes" id="UP000703269"/>
    </source>
</evidence>
<dbReference type="Proteomes" id="UP000703269">
    <property type="component" value="Unassembled WGS sequence"/>
</dbReference>
<accession>A0A9P3GN34</accession>
<dbReference type="InterPro" id="IPR002654">
    <property type="entry name" value="Glyco_trans_25"/>
</dbReference>
<feature type="domain" description="Glycosyl transferase family 25" evidence="1">
    <location>
        <begin position="217"/>
        <end position="337"/>
    </location>
</feature>
<reference evidence="2 3" key="1">
    <citation type="submission" date="2021-08" db="EMBL/GenBank/DDBJ databases">
        <title>Draft Genome Sequence of Phanerochaete sordida strain YK-624.</title>
        <authorList>
            <person name="Mori T."/>
            <person name="Dohra H."/>
            <person name="Suzuki T."/>
            <person name="Kawagishi H."/>
            <person name="Hirai H."/>
        </authorList>
    </citation>
    <scope>NUCLEOTIDE SEQUENCE [LARGE SCALE GENOMIC DNA]</scope>
    <source>
        <strain evidence="2 3">YK-624</strain>
    </source>
</reference>
<organism evidence="2 3">
    <name type="scientific">Phanerochaete sordida</name>
    <dbReference type="NCBI Taxonomy" id="48140"/>
    <lineage>
        <taxon>Eukaryota</taxon>
        <taxon>Fungi</taxon>
        <taxon>Dikarya</taxon>
        <taxon>Basidiomycota</taxon>
        <taxon>Agaricomycotina</taxon>
        <taxon>Agaricomycetes</taxon>
        <taxon>Polyporales</taxon>
        <taxon>Phanerochaetaceae</taxon>
        <taxon>Phanerochaete</taxon>
    </lineage>
</organism>
<keyword evidence="3" id="KW-1185">Reference proteome</keyword>
<comment type="caution">
    <text evidence="2">The sequence shown here is derived from an EMBL/GenBank/DDBJ whole genome shotgun (WGS) entry which is preliminary data.</text>
</comment>
<evidence type="ECO:0000259" key="1">
    <source>
        <dbReference type="Pfam" id="PF01755"/>
    </source>
</evidence>